<dbReference type="GeneID" id="62639233"/>
<keyword evidence="2 8" id="KW-0808">Transferase</keyword>
<dbReference type="Proteomes" id="UP000809440">
    <property type="component" value="Unassembled WGS sequence"/>
</dbReference>
<keyword evidence="5" id="KW-0479">Metal-binding</keyword>
<comment type="caution">
    <text evidence="11">The sequence shown here is derived from an EMBL/GenBank/DDBJ whole genome shotgun (WGS) entry which is preliminary data.</text>
</comment>
<keyword evidence="7" id="KW-0460">Magnesium</keyword>
<evidence type="ECO:0000313" key="14">
    <source>
        <dbReference type="Proteomes" id="UP000809440"/>
    </source>
</evidence>
<dbReference type="InterPro" id="IPR043519">
    <property type="entry name" value="NT_sf"/>
</dbReference>
<dbReference type="EMBL" id="JAFBXF010000006">
    <property type="protein sequence ID" value="MBM2417526.1"/>
    <property type="molecule type" value="Genomic_DNA"/>
</dbReference>
<dbReference type="AlphaFoldDB" id="A0A9Q2NXV7"/>
<dbReference type="Gene3D" id="3.30.460.10">
    <property type="entry name" value="Beta Polymerase, domain 2"/>
    <property type="match status" value="1"/>
</dbReference>
<dbReference type="PANTHER" id="PTHR46173:SF1">
    <property type="entry name" value="CCA TRNA NUCLEOTIDYLTRANSFERASE 1, MITOCHONDRIAL"/>
    <property type="match status" value="1"/>
</dbReference>
<keyword evidence="14" id="KW-1185">Reference proteome</keyword>
<reference evidence="11 14" key="1">
    <citation type="submission" date="2021-01" db="EMBL/GenBank/DDBJ databases">
        <title>Diatom-associated Roseobacters Show Island Model of Population Structure.</title>
        <authorList>
            <person name="Qu L."/>
            <person name="Feng X."/>
            <person name="Chen Y."/>
            <person name="Li L."/>
            <person name="Wang X."/>
            <person name="Hu Z."/>
            <person name="Wang H."/>
            <person name="Luo H."/>
        </authorList>
    </citation>
    <scope>NUCLEOTIDE SEQUENCE</scope>
    <source>
        <strain evidence="12 14">CC28-63</strain>
        <strain evidence="11">CC28-69</strain>
    </source>
</reference>
<keyword evidence="4" id="KW-0548">Nucleotidyltransferase</keyword>
<accession>A0A9Q2NXV7</accession>
<comment type="similarity">
    <text evidence="8">Belongs to the tRNA nucleotidyltransferase/poly(A) polymerase family.</text>
</comment>
<dbReference type="InterPro" id="IPR050264">
    <property type="entry name" value="Bact_CCA-adding_enz_type3_sf"/>
</dbReference>
<dbReference type="GO" id="GO:0000166">
    <property type="term" value="F:nucleotide binding"/>
    <property type="evidence" value="ECO:0007669"/>
    <property type="project" value="UniProtKB-KW"/>
</dbReference>
<dbReference type="GO" id="GO:0046872">
    <property type="term" value="F:metal ion binding"/>
    <property type="evidence" value="ECO:0007669"/>
    <property type="project" value="UniProtKB-KW"/>
</dbReference>
<dbReference type="Pfam" id="PF01743">
    <property type="entry name" value="PolyA_pol"/>
    <property type="match status" value="1"/>
</dbReference>
<name>A0A9Q2NXV7_9RHOB</name>
<evidence type="ECO:0000256" key="8">
    <source>
        <dbReference type="RuleBase" id="RU003953"/>
    </source>
</evidence>
<evidence type="ECO:0000313" key="12">
    <source>
        <dbReference type="EMBL" id="MBM2417526.1"/>
    </source>
</evidence>
<evidence type="ECO:0000256" key="1">
    <source>
        <dbReference type="ARBA" id="ARBA00001946"/>
    </source>
</evidence>
<dbReference type="CDD" id="cd05398">
    <property type="entry name" value="NT_ClassII-CCAase"/>
    <property type="match status" value="1"/>
</dbReference>
<sequence>MKVTGDWLTAGGTQAVFAALQAEGHSAFAVGGCVRNALMGVAVTDVDIATDANPETVQALAKAAGLKSVPTGIEHGTITVVAEGTGYEVTTFRADTETDGRHAVVRFSTDMREDAARRDFTMNALYADAAGQVVDPLGGLPDLEARRVRFIGEAQDRIAEDYLRILRFFRFAAWYGDPDLGFDEDALAAIADSLDGLAGLSRERIGAEVIKLLSAPDPAPAVGSMEQTGVLHAILPGSSTRGLAPLVHLEQTSAVTSDAIRRLAGLGALDSDGLRLSKKQQRRLEQYQSLISTSEGPAELGYRHGADVARDVVLLRAALFEMPLDADALSAAVVGSRQKCPVKPGDLMPDYSGAALGEKLRDIEDKWIESGFRLSKSDLLA</sequence>
<dbReference type="Proteomes" id="UP000755667">
    <property type="component" value="Unassembled WGS sequence"/>
</dbReference>
<dbReference type="GO" id="GO:0016779">
    <property type="term" value="F:nucleotidyltransferase activity"/>
    <property type="evidence" value="ECO:0007669"/>
    <property type="project" value="UniProtKB-KW"/>
</dbReference>
<keyword evidence="3" id="KW-0819">tRNA processing</keyword>
<dbReference type="GO" id="GO:0000049">
    <property type="term" value="F:tRNA binding"/>
    <property type="evidence" value="ECO:0007669"/>
    <property type="project" value="TreeGrafter"/>
</dbReference>
<dbReference type="Pfam" id="PF12627">
    <property type="entry name" value="PolyA_pol_RNAbd"/>
    <property type="match status" value="1"/>
</dbReference>
<evidence type="ECO:0000256" key="2">
    <source>
        <dbReference type="ARBA" id="ARBA00022679"/>
    </source>
</evidence>
<dbReference type="EMBL" id="JAFBXE010000006">
    <property type="protein sequence ID" value="MBM2412858.1"/>
    <property type="molecule type" value="Genomic_DNA"/>
</dbReference>
<dbReference type="PANTHER" id="PTHR46173">
    <property type="entry name" value="CCA TRNA NUCLEOTIDYLTRANSFERASE 1, MITOCHONDRIAL"/>
    <property type="match status" value="1"/>
</dbReference>
<evidence type="ECO:0000259" key="10">
    <source>
        <dbReference type="Pfam" id="PF12627"/>
    </source>
</evidence>
<evidence type="ECO:0000256" key="6">
    <source>
        <dbReference type="ARBA" id="ARBA00022741"/>
    </source>
</evidence>
<dbReference type="RefSeq" id="WP_085627519.1">
    <property type="nucleotide sequence ID" value="NZ_JAFBWU010000006.1"/>
</dbReference>
<dbReference type="GO" id="GO:0008033">
    <property type="term" value="P:tRNA processing"/>
    <property type="evidence" value="ECO:0007669"/>
    <property type="project" value="UniProtKB-KW"/>
</dbReference>
<keyword evidence="8" id="KW-0694">RNA-binding</keyword>
<evidence type="ECO:0000313" key="13">
    <source>
        <dbReference type="Proteomes" id="UP000755667"/>
    </source>
</evidence>
<feature type="domain" description="Poly A polymerase head" evidence="9">
    <location>
        <begin position="28"/>
        <end position="149"/>
    </location>
</feature>
<evidence type="ECO:0000256" key="7">
    <source>
        <dbReference type="ARBA" id="ARBA00022842"/>
    </source>
</evidence>
<evidence type="ECO:0000313" key="11">
    <source>
        <dbReference type="EMBL" id="MBM2412858.1"/>
    </source>
</evidence>
<gene>
    <name evidence="11" type="ORF">JQX41_11130</name>
    <name evidence="12" type="ORF">JQX48_11135</name>
</gene>
<evidence type="ECO:0000259" key="9">
    <source>
        <dbReference type="Pfam" id="PF01743"/>
    </source>
</evidence>
<comment type="cofactor">
    <cofactor evidence="1">
        <name>Mg(2+)</name>
        <dbReference type="ChEBI" id="CHEBI:18420"/>
    </cofactor>
</comment>
<dbReference type="OrthoDB" id="9805698at2"/>
<feature type="domain" description="tRNA nucleotidyltransferase/poly(A) polymerase RNA and SrmB- binding" evidence="10">
    <location>
        <begin position="182"/>
        <end position="237"/>
    </location>
</feature>
<dbReference type="InterPro" id="IPR002646">
    <property type="entry name" value="PolA_pol_head_dom"/>
</dbReference>
<evidence type="ECO:0000256" key="3">
    <source>
        <dbReference type="ARBA" id="ARBA00022694"/>
    </source>
</evidence>
<evidence type="ECO:0000256" key="4">
    <source>
        <dbReference type="ARBA" id="ARBA00022695"/>
    </source>
</evidence>
<dbReference type="Gene3D" id="1.10.3090.10">
    <property type="entry name" value="cca-adding enzyme, domain 2"/>
    <property type="match status" value="1"/>
</dbReference>
<keyword evidence="6" id="KW-0547">Nucleotide-binding</keyword>
<organism evidence="11 13">
    <name type="scientific">Marivita cryptomonadis</name>
    <dbReference type="NCBI Taxonomy" id="505252"/>
    <lineage>
        <taxon>Bacteria</taxon>
        <taxon>Pseudomonadati</taxon>
        <taxon>Pseudomonadota</taxon>
        <taxon>Alphaproteobacteria</taxon>
        <taxon>Rhodobacterales</taxon>
        <taxon>Roseobacteraceae</taxon>
        <taxon>Marivita</taxon>
    </lineage>
</organism>
<protein>
    <submittedName>
        <fullName evidence="11">CCA tRNA nucleotidyltransferase</fullName>
    </submittedName>
</protein>
<dbReference type="SUPFAM" id="SSF81891">
    <property type="entry name" value="Poly A polymerase C-terminal region-like"/>
    <property type="match status" value="1"/>
</dbReference>
<dbReference type="SUPFAM" id="SSF81301">
    <property type="entry name" value="Nucleotidyltransferase"/>
    <property type="match status" value="1"/>
</dbReference>
<evidence type="ECO:0000256" key="5">
    <source>
        <dbReference type="ARBA" id="ARBA00022723"/>
    </source>
</evidence>
<proteinExistence type="inferred from homology"/>
<dbReference type="InterPro" id="IPR032828">
    <property type="entry name" value="PolyA_RNA-bd"/>
</dbReference>